<comment type="caution">
    <text evidence="2">The sequence shown here is derived from an EMBL/GenBank/DDBJ whole genome shotgun (WGS) entry which is preliminary data.</text>
</comment>
<gene>
    <name evidence="2" type="ORF">V5O48_002861</name>
</gene>
<protein>
    <submittedName>
        <fullName evidence="2">Uncharacterized protein</fullName>
    </submittedName>
</protein>
<evidence type="ECO:0000313" key="2">
    <source>
        <dbReference type="EMBL" id="KAL0579129.1"/>
    </source>
</evidence>
<evidence type="ECO:0000313" key="3">
    <source>
        <dbReference type="Proteomes" id="UP001465976"/>
    </source>
</evidence>
<keyword evidence="1" id="KW-1133">Transmembrane helix</keyword>
<feature type="transmembrane region" description="Helical" evidence="1">
    <location>
        <begin position="299"/>
        <end position="324"/>
    </location>
</feature>
<proteinExistence type="predicted"/>
<sequence length="365" mass="39802">MSLTYIVDDQDPAIEYLCPVNRERVHDNYLHDTYTTIAGNECGGGWFKYTFNGTSVRVSNRLVANATYAVQVNISPMLQHTGNGIWESPPLSDERENSIVYAVGNQSLYPAFDFLTVTAGQSTQLRGKTIIVDDTDSEIQYSGNWRTEPVSPSAMKFDYTSSPYLNTTHWSNTVGDSVTYSFEGTSVAVYGVIPASNTLFPNRNVTATYAIDGQEPTTLSFASESGLGRPIAMSQLFLSQDLLEGKHTLVLKVTDLPDLSTSGLGLDFITYNASFNDLSSAGKGPTVSSGALSGGHGTLIWQPVLGALLGFIALLLGVFGWLWWRKRKHAKVQQSVKPAPVFVIDNWKGEGMDEKTKNAPLTAEV</sequence>
<keyword evidence="1" id="KW-0812">Transmembrane</keyword>
<keyword evidence="1" id="KW-0472">Membrane</keyword>
<reference evidence="2 3" key="1">
    <citation type="submission" date="2024-02" db="EMBL/GenBank/DDBJ databases">
        <title>A draft genome for the cacao thread blight pathogen Marasmius crinis-equi.</title>
        <authorList>
            <person name="Cohen S.P."/>
            <person name="Baruah I.K."/>
            <person name="Amoako-Attah I."/>
            <person name="Bukari Y."/>
            <person name="Meinhardt L.W."/>
            <person name="Bailey B.A."/>
        </authorList>
    </citation>
    <scope>NUCLEOTIDE SEQUENCE [LARGE SCALE GENOMIC DNA]</scope>
    <source>
        <strain evidence="2 3">GH-76</strain>
    </source>
</reference>
<dbReference type="Gene3D" id="2.60.120.260">
    <property type="entry name" value="Galactose-binding domain-like"/>
    <property type="match status" value="1"/>
</dbReference>
<accession>A0ABR3FUY0</accession>
<evidence type="ECO:0000256" key="1">
    <source>
        <dbReference type="SAM" id="Phobius"/>
    </source>
</evidence>
<name>A0ABR3FUY0_9AGAR</name>
<dbReference type="Proteomes" id="UP001465976">
    <property type="component" value="Unassembled WGS sequence"/>
</dbReference>
<keyword evidence="3" id="KW-1185">Reference proteome</keyword>
<organism evidence="2 3">
    <name type="scientific">Marasmius crinis-equi</name>
    <dbReference type="NCBI Taxonomy" id="585013"/>
    <lineage>
        <taxon>Eukaryota</taxon>
        <taxon>Fungi</taxon>
        <taxon>Dikarya</taxon>
        <taxon>Basidiomycota</taxon>
        <taxon>Agaricomycotina</taxon>
        <taxon>Agaricomycetes</taxon>
        <taxon>Agaricomycetidae</taxon>
        <taxon>Agaricales</taxon>
        <taxon>Marasmiineae</taxon>
        <taxon>Marasmiaceae</taxon>
        <taxon>Marasmius</taxon>
    </lineage>
</organism>
<dbReference type="EMBL" id="JBAHYK010000070">
    <property type="protein sequence ID" value="KAL0579129.1"/>
    <property type="molecule type" value="Genomic_DNA"/>
</dbReference>